<proteinExistence type="inferred from homology"/>
<dbReference type="AlphaFoldDB" id="A0A3A1YR44"/>
<dbReference type="PANTHER" id="PTHR11941:SF54">
    <property type="entry name" value="ENOYL-COA HYDRATASE, MITOCHONDRIAL"/>
    <property type="match status" value="1"/>
</dbReference>
<dbReference type="NCBIfam" id="NF006007">
    <property type="entry name" value="PRK08138.1"/>
    <property type="match status" value="1"/>
</dbReference>
<accession>A0A3A1YR44</accession>
<name>A0A3A1YR44_9BURK</name>
<organism evidence="4 5">
    <name type="scientific">Neopusillimonas maritima</name>
    <dbReference type="NCBI Taxonomy" id="2026239"/>
    <lineage>
        <taxon>Bacteria</taxon>
        <taxon>Pseudomonadati</taxon>
        <taxon>Pseudomonadota</taxon>
        <taxon>Betaproteobacteria</taxon>
        <taxon>Burkholderiales</taxon>
        <taxon>Alcaligenaceae</taxon>
        <taxon>Neopusillimonas</taxon>
    </lineage>
</organism>
<dbReference type="InterPro" id="IPR014748">
    <property type="entry name" value="Enoyl-CoA_hydra_C"/>
</dbReference>
<comment type="caution">
    <text evidence="4">The sequence shown here is derived from an EMBL/GenBank/DDBJ whole genome shotgun (WGS) entry which is preliminary data.</text>
</comment>
<evidence type="ECO:0000256" key="1">
    <source>
        <dbReference type="ARBA" id="ARBA00005254"/>
    </source>
</evidence>
<dbReference type="FunFam" id="3.90.226.10:FF:000009">
    <property type="entry name" value="Carnitinyl-CoA dehydratase"/>
    <property type="match status" value="1"/>
</dbReference>
<keyword evidence="2" id="KW-0456">Lyase</keyword>
<dbReference type="EMBL" id="NQYH01000014">
    <property type="protein sequence ID" value="RIY39648.1"/>
    <property type="molecule type" value="Genomic_DNA"/>
</dbReference>
<evidence type="ECO:0000256" key="2">
    <source>
        <dbReference type="ARBA" id="ARBA00023239"/>
    </source>
</evidence>
<sequence length="270" mass="29222">MSDQKKAQLEASSAGNEVLLEFPSAHIAIVRLNRPHVRNALDLGIRKELAAVFRSLADNTELRCVILTGGDKFFAAGADIEDMSRIDAVQMYHRHTERLWAAVAECPVPVIAAVAGYALGGGLELAMNADMIVSARSARFGQPEVRVGIMPGAGGTQRLTRAVGKFRAMYLCMTGYLISADEAYDMGLVSKVVDDAELMPHCLELAQHLAGQPPIALQQIKEVVLHGADAPLGSALALERKALQLLFATQDKQEGMKAFLEKRKPDYKGL</sequence>
<gene>
    <name evidence="4" type="ORF">CJP73_13645</name>
</gene>
<dbReference type="InterPro" id="IPR001753">
    <property type="entry name" value="Enoyl-CoA_hydra/iso"/>
</dbReference>
<dbReference type="InterPro" id="IPR018376">
    <property type="entry name" value="Enoyl-CoA_hyd/isom_CS"/>
</dbReference>
<dbReference type="Proteomes" id="UP000266206">
    <property type="component" value="Unassembled WGS sequence"/>
</dbReference>
<reference evidence="4 5" key="1">
    <citation type="submission" date="2017-08" db="EMBL/GenBank/DDBJ databases">
        <title>Pusillimonas indicus sp. nov., a member of the family Alcaligenaceae isolated from surface seawater.</title>
        <authorList>
            <person name="Li J."/>
        </authorList>
    </citation>
    <scope>NUCLEOTIDE SEQUENCE [LARGE SCALE GENOMIC DNA]</scope>
    <source>
        <strain evidence="4 5">L52-1-41</strain>
    </source>
</reference>
<dbReference type="CDD" id="cd06558">
    <property type="entry name" value="crotonase-like"/>
    <property type="match status" value="1"/>
</dbReference>
<dbReference type="Gene3D" id="3.90.226.10">
    <property type="entry name" value="2-enoyl-CoA Hydratase, Chain A, domain 1"/>
    <property type="match status" value="1"/>
</dbReference>
<dbReference type="OrthoDB" id="9774843at2"/>
<dbReference type="InterPro" id="IPR029045">
    <property type="entry name" value="ClpP/crotonase-like_dom_sf"/>
</dbReference>
<protein>
    <submittedName>
        <fullName evidence="4">Enoyl-CoA hydratase</fullName>
    </submittedName>
</protein>
<evidence type="ECO:0000313" key="5">
    <source>
        <dbReference type="Proteomes" id="UP000266206"/>
    </source>
</evidence>
<dbReference type="GO" id="GO:0016836">
    <property type="term" value="F:hydro-lyase activity"/>
    <property type="evidence" value="ECO:0007669"/>
    <property type="project" value="UniProtKB-ARBA"/>
</dbReference>
<comment type="similarity">
    <text evidence="1 3">Belongs to the enoyl-CoA hydratase/isomerase family.</text>
</comment>
<dbReference type="GO" id="GO:0006635">
    <property type="term" value="P:fatty acid beta-oxidation"/>
    <property type="evidence" value="ECO:0007669"/>
    <property type="project" value="TreeGrafter"/>
</dbReference>
<dbReference type="PANTHER" id="PTHR11941">
    <property type="entry name" value="ENOYL-COA HYDRATASE-RELATED"/>
    <property type="match status" value="1"/>
</dbReference>
<dbReference type="SUPFAM" id="SSF52096">
    <property type="entry name" value="ClpP/crotonase"/>
    <property type="match status" value="1"/>
</dbReference>
<evidence type="ECO:0000256" key="3">
    <source>
        <dbReference type="RuleBase" id="RU003707"/>
    </source>
</evidence>
<evidence type="ECO:0000313" key="4">
    <source>
        <dbReference type="EMBL" id="RIY39648.1"/>
    </source>
</evidence>
<dbReference type="Pfam" id="PF00378">
    <property type="entry name" value="ECH_1"/>
    <property type="match status" value="1"/>
</dbReference>
<dbReference type="RefSeq" id="WP_119516800.1">
    <property type="nucleotide sequence ID" value="NZ_NQYH01000014.1"/>
</dbReference>
<dbReference type="PROSITE" id="PS00166">
    <property type="entry name" value="ENOYL_COA_HYDRATASE"/>
    <property type="match status" value="1"/>
</dbReference>
<dbReference type="Gene3D" id="1.10.12.10">
    <property type="entry name" value="Lyase 2-enoyl-coa Hydratase, Chain A, domain 2"/>
    <property type="match status" value="1"/>
</dbReference>
<dbReference type="FunFam" id="1.10.12.10:FF:000001">
    <property type="entry name" value="Probable enoyl-CoA hydratase, mitochondrial"/>
    <property type="match status" value="1"/>
</dbReference>